<organism evidence="2 3">
    <name type="scientific">Vespula vulgaris</name>
    <name type="common">Yellow jacket</name>
    <name type="synonym">Wasp</name>
    <dbReference type="NCBI Taxonomy" id="7454"/>
    <lineage>
        <taxon>Eukaryota</taxon>
        <taxon>Metazoa</taxon>
        <taxon>Ecdysozoa</taxon>
        <taxon>Arthropoda</taxon>
        <taxon>Hexapoda</taxon>
        <taxon>Insecta</taxon>
        <taxon>Pterygota</taxon>
        <taxon>Neoptera</taxon>
        <taxon>Endopterygota</taxon>
        <taxon>Hymenoptera</taxon>
        <taxon>Apocrita</taxon>
        <taxon>Aculeata</taxon>
        <taxon>Vespoidea</taxon>
        <taxon>Vespidae</taxon>
        <taxon>Vespinae</taxon>
        <taxon>Vespula</taxon>
    </lineage>
</organism>
<accession>A0A834JDG2</accession>
<protein>
    <submittedName>
        <fullName evidence="2">Uncharacterized protein</fullName>
    </submittedName>
</protein>
<sequence length="97" mass="11110">MQEARVKCSWQYAWCSSFLRGLEVQGRATKGERQQGENWKEKNERTNDDDEDDEEEEDDDDDDDDDDEDDDDDVVDDAAGSHLLSLSLLLWPSQPAG</sequence>
<dbReference type="Proteomes" id="UP000614350">
    <property type="component" value="Unassembled WGS sequence"/>
</dbReference>
<evidence type="ECO:0000256" key="1">
    <source>
        <dbReference type="SAM" id="MobiDB-lite"/>
    </source>
</evidence>
<name>A0A834JDG2_VESVU</name>
<feature type="compositionally biased region" description="Basic and acidic residues" evidence="1">
    <location>
        <begin position="29"/>
        <end position="46"/>
    </location>
</feature>
<comment type="caution">
    <text evidence="2">The sequence shown here is derived from an EMBL/GenBank/DDBJ whole genome shotgun (WGS) entry which is preliminary data.</text>
</comment>
<feature type="compositionally biased region" description="Acidic residues" evidence="1">
    <location>
        <begin position="47"/>
        <end position="76"/>
    </location>
</feature>
<reference evidence="2" key="1">
    <citation type="journal article" date="2020" name="G3 (Bethesda)">
        <title>High-Quality Assemblies for Three Invasive Social Wasps from the &lt;i&gt;Vespula&lt;/i&gt; Genus.</title>
        <authorList>
            <person name="Harrop T.W.R."/>
            <person name="Guhlin J."/>
            <person name="McLaughlin G.M."/>
            <person name="Permina E."/>
            <person name="Stockwell P."/>
            <person name="Gilligan J."/>
            <person name="Le Lec M.F."/>
            <person name="Gruber M.A.M."/>
            <person name="Quinn O."/>
            <person name="Lovegrove M."/>
            <person name="Duncan E.J."/>
            <person name="Remnant E.J."/>
            <person name="Van Eeckhoven J."/>
            <person name="Graham B."/>
            <person name="Knapp R.A."/>
            <person name="Langford K.W."/>
            <person name="Kronenberg Z."/>
            <person name="Press M.O."/>
            <person name="Eacker S.M."/>
            <person name="Wilson-Rankin E.E."/>
            <person name="Purcell J."/>
            <person name="Lester P.J."/>
            <person name="Dearden P.K."/>
        </authorList>
    </citation>
    <scope>NUCLEOTIDE SEQUENCE</scope>
    <source>
        <strain evidence="2">Marl-1</strain>
    </source>
</reference>
<evidence type="ECO:0000313" key="3">
    <source>
        <dbReference type="Proteomes" id="UP000614350"/>
    </source>
</evidence>
<evidence type="ECO:0000313" key="2">
    <source>
        <dbReference type="EMBL" id="KAF7385867.1"/>
    </source>
</evidence>
<feature type="region of interest" description="Disordered" evidence="1">
    <location>
        <begin position="26"/>
        <end position="79"/>
    </location>
</feature>
<keyword evidence="3" id="KW-1185">Reference proteome</keyword>
<dbReference type="EMBL" id="JACSEA010000014">
    <property type="protein sequence ID" value="KAF7385867.1"/>
    <property type="molecule type" value="Genomic_DNA"/>
</dbReference>
<proteinExistence type="predicted"/>
<gene>
    <name evidence="2" type="ORF">HZH66_011709</name>
</gene>
<dbReference type="AlphaFoldDB" id="A0A834JDG2"/>